<evidence type="ECO:0000259" key="7">
    <source>
        <dbReference type="Pfam" id="PF07715"/>
    </source>
</evidence>
<feature type="domain" description="TonB-dependent transporter Oar-like beta-barrel" evidence="8">
    <location>
        <begin position="240"/>
        <end position="1069"/>
    </location>
</feature>
<dbReference type="SUPFAM" id="SSF56935">
    <property type="entry name" value="Porins"/>
    <property type="match status" value="1"/>
</dbReference>
<protein>
    <submittedName>
        <fullName evidence="9">TonB-dependent receptor</fullName>
    </submittedName>
</protein>
<evidence type="ECO:0000256" key="2">
    <source>
        <dbReference type="ARBA" id="ARBA00022448"/>
    </source>
</evidence>
<dbReference type="PANTHER" id="PTHR30069">
    <property type="entry name" value="TONB-DEPENDENT OUTER MEMBRANE RECEPTOR"/>
    <property type="match status" value="1"/>
</dbReference>
<feature type="domain" description="TonB-dependent receptor plug" evidence="7">
    <location>
        <begin position="129"/>
        <end position="235"/>
    </location>
</feature>
<dbReference type="AlphaFoldDB" id="Q028C5"/>
<name>Q028C5_SOLUE</name>
<evidence type="ECO:0000256" key="3">
    <source>
        <dbReference type="ARBA" id="ARBA00022452"/>
    </source>
</evidence>
<dbReference type="GO" id="GO:0015344">
    <property type="term" value="F:siderophore uptake transmembrane transporter activity"/>
    <property type="evidence" value="ECO:0007669"/>
    <property type="project" value="TreeGrafter"/>
</dbReference>
<keyword evidence="9" id="KW-0675">Receptor</keyword>
<sequence length="1076" mass="117193" precursor="true">MRISPVLVCLFTVVAVGPVRAQFEYGEILGTVRDASGAVLVHAKVTVHGLDTNVQSSTLTNDQGNYSFPDLRSGRYEVTAAVTGFRPAKSDALALRVGDRLRTDLSLEPGLITGEVTVQASVTPLLETDTSTRGQVIQGQQIEELPLNKRDYTQLVLLVPGSTYNPDQRLGGAISINGNRSLQNDYLLDGIDNNSHATSFRGDRVDVMLPSVDAVSEFRVQSNGYSAEYGHSAGAVVNVTIKSGSNQFHGTGWEFFRNDSMDAHGWTPTLGGAKPEVRFNLFGANVGGPIVKDKTFFFVNYEGDRERNGVIFQATVPTLDLLKGNFANPPAALGSTLKAIPVDPTTGAPFPSGVIPQNRWSPAAARILAYPQFPAPTPNPLITTPGAYINTVTNRVQADKFDVRIDHYLSSKSRLFGRYSFSDSTTFRPAPFNGYAEGSNNDQFGNTLTRGQSAVIGDTLTLNPTAILDLRVGYTRLGANVFPPNFGSPSSTDLLGIPNLPQGPKINAGWPKFNISGLSAFGSTTSQPQYQIPNTYLTSGVISLQRGAHSVRAGTDITYIQTAILDVSAVRGTFTFANTWTGNPWGDFLLGLPAAYTQTSLTVAYNRNQIYNFFVQDDYRILPNLTLNLGLRYEYGTPIYEKYNRLSNYDLATGTLLNATNPAIGDKSLVKSDRHNFAPRIGLAWTVRPKLVVRSAYGMFYQHTFRQGRENLLAENPPFLHDLTRTQGPGSPAFVTLDSGPPSNFFATALPTDQAVRGNDPNLKAGNVQQWNFTLQYALAKDWIFEAGYVGNKGTHLSRFWNANQPYLAGPSSTLAARRPNPGFGDVEYMDSGGNSFYNALQIRLEKRFSNGMTLLHSFTYARGLDNVGAWNDPNGSLYPQDAYNFANEKGLAENIVQLNSVASWIYELPFGRGRKMMSSPPPLVNAVLGDWQVDGIWTWRTGLPLTIASPACANCAMGGDRTTRANVVPGISPSVSNPNAQAWFNPAAFTLQTTPYGTVGRDTIWGPGLQQWDLGVAKKFTMTEQSYFQFRGELFNAFNQVNYKPPASAVGSAGFGSITAALPGRNVQLGLKFYW</sequence>
<dbReference type="GO" id="GO:0009279">
    <property type="term" value="C:cell outer membrane"/>
    <property type="evidence" value="ECO:0007669"/>
    <property type="project" value="UniProtKB-SubCell"/>
</dbReference>
<evidence type="ECO:0000256" key="1">
    <source>
        <dbReference type="ARBA" id="ARBA00004571"/>
    </source>
</evidence>
<evidence type="ECO:0000313" key="9">
    <source>
        <dbReference type="EMBL" id="ABJ82632.1"/>
    </source>
</evidence>
<comment type="subcellular location">
    <subcellularLocation>
        <location evidence="1">Cell outer membrane</location>
        <topology evidence="1">Multi-pass membrane protein</topology>
    </subcellularLocation>
</comment>
<dbReference type="InParanoid" id="Q028C5"/>
<dbReference type="InterPro" id="IPR057601">
    <property type="entry name" value="Oar-like_b-barrel"/>
</dbReference>
<dbReference type="GO" id="GO:0030246">
    <property type="term" value="F:carbohydrate binding"/>
    <property type="evidence" value="ECO:0007669"/>
    <property type="project" value="InterPro"/>
</dbReference>
<keyword evidence="3" id="KW-1134">Transmembrane beta strand</keyword>
<organism evidence="9">
    <name type="scientific">Solibacter usitatus (strain Ellin6076)</name>
    <dbReference type="NCBI Taxonomy" id="234267"/>
    <lineage>
        <taxon>Bacteria</taxon>
        <taxon>Pseudomonadati</taxon>
        <taxon>Acidobacteriota</taxon>
        <taxon>Terriglobia</taxon>
        <taxon>Bryobacterales</taxon>
        <taxon>Solibacteraceae</taxon>
        <taxon>Candidatus Solibacter</taxon>
    </lineage>
</organism>
<dbReference type="Gene3D" id="2.170.130.10">
    <property type="entry name" value="TonB-dependent receptor, plug domain"/>
    <property type="match status" value="1"/>
</dbReference>
<evidence type="ECO:0000256" key="5">
    <source>
        <dbReference type="ARBA" id="ARBA00023136"/>
    </source>
</evidence>
<dbReference type="Pfam" id="PF07715">
    <property type="entry name" value="Plug"/>
    <property type="match status" value="1"/>
</dbReference>
<dbReference type="InterPro" id="IPR039426">
    <property type="entry name" value="TonB-dep_rcpt-like"/>
</dbReference>
<dbReference type="EMBL" id="CP000473">
    <property type="protein sequence ID" value="ABJ82632.1"/>
    <property type="molecule type" value="Genomic_DNA"/>
</dbReference>
<dbReference type="SUPFAM" id="SSF49452">
    <property type="entry name" value="Starch-binding domain-like"/>
    <property type="match status" value="1"/>
</dbReference>
<dbReference type="eggNOG" id="COG4771">
    <property type="taxonomic scope" value="Bacteria"/>
</dbReference>
<keyword evidence="6" id="KW-0998">Cell outer membrane</keyword>
<dbReference type="Gene3D" id="2.60.40.1120">
    <property type="entry name" value="Carboxypeptidase-like, regulatory domain"/>
    <property type="match status" value="1"/>
</dbReference>
<accession>Q028C5</accession>
<dbReference type="Pfam" id="PF13620">
    <property type="entry name" value="CarboxypepD_reg"/>
    <property type="match status" value="1"/>
</dbReference>
<proteinExistence type="predicted"/>
<dbReference type="GO" id="GO:0044718">
    <property type="term" value="P:siderophore transmembrane transport"/>
    <property type="evidence" value="ECO:0007669"/>
    <property type="project" value="TreeGrafter"/>
</dbReference>
<dbReference type="Pfam" id="PF25183">
    <property type="entry name" value="OMP_b-brl_4"/>
    <property type="match status" value="1"/>
</dbReference>
<keyword evidence="2" id="KW-0813">Transport</keyword>
<keyword evidence="4" id="KW-0812">Transmembrane</keyword>
<dbReference type="KEGG" id="sus:Acid_1642"/>
<dbReference type="HOGENOM" id="CLU_006298_0_0_0"/>
<dbReference type="InterPro" id="IPR036942">
    <property type="entry name" value="Beta-barrel_TonB_sf"/>
</dbReference>
<evidence type="ECO:0000256" key="4">
    <source>
        <dbReference type="ARBA" id="ARBA00022692"/>
    </source>
</evidence>
<evidence type="ECO:0000259" key="8">
    <source>
        <dbReference type="Pfam" id="PF25183"/>
    </source>
</evidence>
<dbReference type="PANTHER" id="PTHR30069:SF46">
    <property type="entry name" value="OAR PROTEIN"/>
    <property type="match status" value="1"/>
</dbReference>
<dbReference type="InterPro" id="IPR037066">
    <property type="entry name" value="Plug_dom_sf"/>
</dbReference>
<keyword evidence="5" id="KW-0472">Membrane</keyword>
<evidence type="ECO:0000256" key="6">
    <source>
        <dbReference type="ARBA" id="ARBA00023237"/>
    </source>
</evidence>
<dbReference type="InterPro" id="IPR013784">
    <property type="entry name" value="Carb-bd-like_fold"/>
</dbReference>
<gene>
    <name evidence="9" type="ordered locus">Acid_1642</name>
</gene>
<reference evidence="9" key="1">
    <citation type="submission" date="2006-10" db="EMBL/GenBank/DDBJ databases">
        <title>Complete sequence of Solibacter usitatus Ellin6076.</title>
        <authorList>
            <consortium name="US DOE Joint Genome Institute"/>
            <person name="Copeland A."/>
            <person name="Lucas S."/>
            <person name="Lapidus A."/>
            <person name="Barry K."/>
            <person name="Detter J.C."/>
            <person name="Glavina del Rio T."/>
            <person name="Hammon N."/>
            <person name="Israni S."/>
            <person name="Dalin E."/>
            <person name="Tice H."/>
            <person name="Pitluck S."/>
            <person name="Thompson L.S."/>
            <person name="Brettin T."/>
            <person name="Bruce D."/>
            <person name="Han C."/>
            <person name="Tapia R."/>
            <person name="Gilna P."/>
            <person name="Schmutz J."/>
            <person name="Larimer F."/>
            <person name="Land M."/>
            <person name="Hauser L."/>
            <person name="Kyrpides N."/>
            <person name="Mikhailova N."/>
            <person name="Janssen P.H."/>
            <person name="Kuske C.R."/>
            <person name="Richardson P."/>
        </authorList>
    </citation>
    <scope>NUCLEOTIDE SEQUENCE</scope>
    <source>
        <strain evidence="9">Ellin6076</strain>
    </source>
</reference>
<dbReference type="InterPro" id="IPR012910">
    <property type="entry name" value="Plug_dom"/>
</dbReference>
<dbReference type="Gene3D" id="2.40.170.20">
    <property type="entry name" value="TonB-dependent receptor, beta-barrel domain"/>
    <property type="match status" value="1"/>
</dbReference>
<dbReference type="STRING" id="234267.Acid_1642"/>